<keyword evidence="4" id="KW-1185">Reference proteome</keyword>
<dbReference type="Gene3D" id="3.90.320.10">
    <property type="match status" value="1"/>
</dbReference>
<feature type="compositionally biased region" description="Pro residues" evidence="1">
    <location>
        <begin position="694"/>
        <end position="704"/>
    </location>
</feature>
<dbReference type="AlphaFoldDB" id="A0A443J0C1"/>
<dbReference type="InterPro" id="IPR011604">
    <property type="entry name" value="PDDEXK-like_dom_sf"/>
</dbReference>
<organism evidence="3 4">
    <name type="scientific">Paenirhodobacter populi</name>
    <dbReference type="NCBI Taxonomy" id="2306993"/>
    <lineage>
        <taxon>Bacteria</taxon>
        <taxon>Pseudomonadati</taxon>
        <taxon>Pseudomonadota</taxon>
        <taxon>Alphaproteobacteria</taxon>
        <taxon>Rhodobacterales</taxon>
        <taxon>Rhodobacter group</taxon>
        <taxon>Paenirhodobacter</taxon>
    </lineage>
</organism>
<dbReference type="SUPFAM" id="SSF52540">
    <property type="entry name" value="P-loop containing nucleoside triphosphate hydrolases"/>
    <property type="match status" value="1"/>
</dbReference>
<feature type="region of interest" description="Disordered" evidence="1">
    <location>
        <begin position="686"/>
        <end position="708"/>
    </location>
</feature>
<evidence type="ECO:0000313" key="4">
    <source>
        <dbReference type="Proteomes" id="UP000285710"/>
    </source>
</evidence>
<feature type="domain" description="PD-(D/E)XK endonuclease-like" evidence="2">
    <location>
        <begin position="712"/>
        <end position="938"/>
    </location>
</feature>
<evidence type="ECO:0000313" key="3">
    <source>
        <dbReference type="EMBL" id="RWR13877.1"/>
    </source>
</evidence>
<dbReference type="Proteomes" id="UP000285710">
    <property type="component" value="Unassembled WGS sequence"/>
</dbReference>
<name>A0A443J0C1_9RHOB</name>
<comment type="caution">
    <text evidence="3">The sequence shown here is derived from an EMBL/GenBank/DDBJ whole genome shotgun (WGS) entry which is preliminary data.</text>
</comment>
<evidence type="ECO:0000256" key="1">
    <source>
        <dbReference type="SAM" id="MobiDB-lite"/>
    </source>
</evidence>
<proteinExistence type="predicted"/>
<dbReference type="NCBIfam" id="TIGR02786">
    <property type="entry name" value="addB_alphas"/>
    <property type="match status" value="1"/>
</dbReference>
<sequence length="981" mass="108103">MSDGPVFALPIGVDFPRELVSGLIARMGHEPPEAMARLRLYLNSGRMQRRVREEFDRHGARFLPRLGLISDLARLPRPGVPSAVPALRRRLELARLVAGLVAKLPQFEPGAGVFRLADSLADLLAEMQDEGVPPAALESLDIQDSHAVHWQASLNFIRIVAGYFTDEAEPDAVGRLRRIVEGLAEDWAIAPMNDRIVIAGSTGSRGTTAAFMRAVAALPNGMIVLPGFDFDMPDFAWEALDAGRMPIEDHPQYRYRTLLRKLGTAPDRVGRWTDTAPPAPARNGLMSLALRPAPVTDQWMTEGRVLRGLPGTCADLTLIEAPDERREALSLALILREAAENGRKAALITPSRMLTRRVSAALDRWGILPDDSAGAPLQLSAPGRLLRHVAKLRGQRLMIEPLLILLKQPLTATGCGMRGDHLRFSRELELHLRRNGPAFPDRAALSDPKWTKGEELRRLWSDWVADLLERFPLAATAPLPDCIAAHLDLVARLVSGPGGSIGVSGLWQQEAGVACRQIMDDLSAEADHGGQYGPADYADLLDTLFGAVQVRQAQAVHPDILILGTLEARVQTADLVLLAGLNEGSWPEAPAPDPWLSRRMRLDAGLLLPERQIGLSAHDFQQAAGAAQVVLSRSQRAEGAETVPSRWLNRLVNLLGGLKEGDGPQALADMRARGKAWVDMAIALEQPRNRVPPEGRPSPRPPAQARPRELPVTTIRTLIRDPYAVYARRILRLRPLDPLRPEPDPRLRGEVLHEIVETFLRDRPSTETLPEAEARLLAIARRILDARIQWPSAQAIWYARIRRIAARFVADEAARLSAGIPVVIEQQGKVALTASAFTLSAKPDRIDILPDGSAHLYDYKSGKPPTDAEVLHFDKQLLLEAAMIGKGAFDRIGPRRVGAMTYIRLGGEGETRDLPMDQADIDVTWAKFERLIARYLDPRTGYTARRALQSVRDRSDYDHLSRFGEWEMSDLPDTPGGEVTE</sequence>
<dbReference type="InterPro" id="IPR038726">
    <property type="entry name" value="PDDEXK_AddAB-type"/>
</dbReference>
<dbReference type="InterPro" id="IPR014153">
    <property type="entry name" value="Ds_break_AddB"/>
</dbReference>
<evidence type="ECO:0000259" key="2">
    <source>
        <dbReference type="Pfam" id="PF12705"/>
    </source>
</evidence>
<dbReference type="Pfam" id="PF12705">
    <property type="entry name" value="PDDEXK_1"/>
    <property type="match status" value="1"/>
</dbReference>
<protein>
    <submittedName>
        <fullName evidence="3">Double-strand break repair protein AddB</fullName>
    </submittedName>
</protein>
<accession>A0A443J0C1</accession>
<gene>
    <name evidence="3" type="primary">addB</name>
    <name evidence="3" type="ORF">D2T33_05645</name>
</gene>
<reference evidence="3 4" key="2">
    <citation type="submission" date="2019-01" db="EMBL/GenBank/DDBJ databases">
        <authorList>
            <person name="Li Y."/>
        </authorList>
    </citation>
    <scope>NUCLEOTIDE SEQUENCE [LARGE SCALE GENOMIC DNA]</scope>
    <source>
        <strain evidence="3 4">2D-5</strain>
    </source>
</reference>
<dbReference type="EMBL" id="SAUW01000004">
    <property type="protein sequence ID" value="RWR13877.1"/>
    <property type="molecule type" value="Genomic_DNA"/>
</dbReference>
<dbReference type="RefSeq" id="WP_128269145.1">
    <property type="nucleotide sequence ID" value="NZ_SAUW01000004.1"/>
</dbReference>
<reference evidence="3 4" key="1">
    <citation type="submission" date="2019-01" db="EMBL/GenBank/DDBJ databases">
        <title>Sinorhodobacter populi sp. nov. isolated from the symptomatic bark tissue of Populus euramericana canker.</title>
        <authorList>
            <person name="Xu G."/>
        </authorList>
    </citation>
    <scope>NUCLEOTIDE SEQUENCE [LARGE SCALE GENOMIC DNA]</scope>
    <source>
        <strain evidence="3 4">2D-5</strain>
    </source>
</reference>
<dbReference type="InterPro" id="IPR027417">
    <property type="entry name" value="P-loop_NTPase"/>
</dbReference>